<evidence type="ECO:0000313" key="2">
    <source>
        <dbReference type="Proteomes" id="UP000478052"/>
    </source>
</evidence>
<comment type="caution">
    <text evidence="1">The sequence shown here is derived from an EMBL/GenBank/DDBJ whole genome shotgun (WGS) entry which is preliminary data.</text>
</comment>
<evidence type="ECO:0000313" key="1">
    <source>
        <dbReference type="EMBL" id="KAF0771640.1"/>
    </source>
</evidence>
<proteinExistence type="predicted"/>
<sequence>MSEEDVYTSKGSGFSLESIDSLLLGILYCNYTSMGGCGSSYYIPLPIDVKNKKAIINPQNMGVFTEGEIWGIDLPKALYFLTYFVYFW</sequence>
<dbReference type="Proteomes" id="UP000478052">
    <property type="component" value="Unassembled WGS sequence"/>
</dbReference>
<protein>
    <submittedName>
        <fullName evidence="1">Uncharacterized protein</fullName>
    </submittedName>
</protein>
<dbReference type="EMBL" id="VUJU01000269">
    <property type="protein sequence ID" value="KAF0771640.1"/>
    <property type="molecule type" value="Genomic_DNA"/>
</dbReference>
<accession>A0A6G0ZK13</accession>
<name>A0A6G0ZK13_APHCR</name>
<gene>
    <name evidence="1" type="ORF">FWK35_00012755</name>
</gene>
<keyword evidence="2" id="KW-1185">Reference proteome</keyword>
<dbReference type="OrthoDB" id="2419425at2759"/>
<dbReference type="AlphaFoldDB" id="A0A6G0ZK13"/>
<organism evidence="1 2">
    <name type="scientific">Aphis craccivora</name>
    <name type="common">Cowpea aphid</name>
    <dbReference type="NCBI Taxonomy" id="307492"/>
    <lineage>
        <taxon>Eukaryota</taxon>
        <taxon>Metazoa</taxon>
        <taxon>Ecdysozoa</taxon>
        <taxon>Arthropoda</taxon>
        <taxon>Hexapoda</taxon>
        <taxon>Insecta</taxon>
        <taxon>Pterygota</taxon>
        <taxon>Neoptera</taxon>
        <taxon>Paraneoptera</taxon>
        <taxon>Hemiptera</taxon>
        <taxon>Sternorrhyncha</taxon>
        <taxon>Aphidomorpha</taxon>
        <taxon>Aphidoidea</taxon>
        <taxon>Aphididae</taxon>
        <taxon>Aphidini</taxon>
        <taxon>Aphis</taxon>
        <taxon>Aphis</taxon>
    </lineage>
</organism>
<reference evidence="1 2" key="1">
    <citation type="submission" date="2019-08" db="EMBL/GenBank/DDBJ databases">
        <title>Whole genome of Aphis craccivora.</title>
        <authorList>
            <person name="Voronova N.V."/>
            <person name="Shulinski R.S."/>
            <person name="Bandarenka Y.V."/>
            <person name="Zhorov D.G."/>
            <person name="Warner D."/>
        </authorList>
    </citation>
    <scope>NUCLEOTIDE SEQUENCE [LARGE SCALE GENOMIC DNA]</scope>
    <source>
        <strain evidence="1">180601</strain>
        <tissue evidence="1">Whole Body</tissue>
    </source>
</reference>